<evidence type="ECO:0000313" key="2">
    <source>
        <dbReference type="EMBL" id="KAK3403087.1"/>
    </source>
</evidence>
<protein>
    <submittedName>
        <fullName evidence="2">Uncharacterized protein</fullName>
    </submittedName>
</protein>
<feature type="compositionally biased region" description="Basic and acidic residues" evidence="1">
    <location>
        <begin position="78"/>
        <end position="87"/>
    </location>
</feature>
<evidence type="ECO:0000313" key="3">
    <source>
        <dbReference type="Proteomes" id="UP001281003"/>
    </source>
</evidence>
<keyword evidence="3" id="KW-1185">Reference proteome</keyword>
<dbReference type="AlphaFoldDB" id="A0AAE0UGA7"/>
<accession>A0AAE0UGA7</accession>
<comment type="caution">
    <text evidence="2">The sequence shown here is derived from an EMBL/GenBank/DDBJ whole genome shotgun (WGS) entry which is preliminary data.</text>
</comment>
<feature type="region of interest" description="Disordered" evidence="1">
    <location>
        <begin position="35"/>
        <end position="65"/>
    </location>
</feature>
<name>A0AAE0UGA7_SORBR</name>
<feature type="compositionally biased region" description="Polar residues" evidence="1">
    <location>
        <begin position="40"/>
        <end position="51"/>
    </location>
</feature>
<evidence type="ECO:0000256" key="1">
    <source>
        <dbReference type="SAM" id="MobiDB-lite"/>
    </source>
</evidence>
<reference evidence="2" key="1">
    <citation type="journal article" date="2023" name="Mol. Phylogenet. Evol.">
        <title>Genome-scale phylogeny and comparative genomics of the fungal order Sordariales.</title>
        <authorList>
            <person name="Hensen N."/>
            <person name="Bonometti L."/>
            <person name="Westerberg I."/>
            <person name="Brannstrom I.O."/>
            <person name="Guillou S."/>
            <person name="Cros-Aarteil S."/>
            <person name="Calhoun S."/>
            <person name="Haridas S."/>
            <person name="Kuo A."/>
            <person name="Mondo S."/>
            <person name="Pangilinan J."/>
            <person name="Riley R."/>
            <person name="LaButti K."/>
            <person name="Andreopoulos B."/>
            <person name="Lipzen A."/>
            <person name="Chen C."/>
            <person name="Yan M."/>
            <person name="Daum C."/>
            <person name="Ng V."/>
            <person name="Clum A."/>
            <person name="Steindorff A."/>
            <person name="Ohm R.A."/>
            <person name="Martin F."/>
            <person name="Silar P."/>
            <person name="Natvig D.O."/>
            <person name="Lalanne C."/>
            <person name="Gautier V."/>
            <person name="Ament-Velasquez S.L."/>
            <person name="Kruys A."/>
            <person name="Hutchinson M.I."/>
            <person name="Powell A.J."/>
            <person name="Barry K."/>
            <person name="Miller A.N."/>
            <person name="Grigoriev I.V."/>
            <person name="Debuchy R."/>
            <person name="Gladieux P."/>
            <person name="Hiltunen Thoren M."/>
            <person name="Johannesson H."/>
        </authorList>
    </citation>
    <scope>NUCLEOTIDE SEQUENCE</scope>
    <source>
        <strain evidence="2">FGSC 1904</strain>
    </source>
</reference>
<dbReference type="Proteomes" id="UP001281003">
    <property type="component" value="Unassembled WGS sequence"/>
</dbReference>
<reference evidence="2" key="2">
    <citation type="submission" date="2023-07" db="EMBL/GenBank/DDBJ databases">
        <authorList>
            <consortium name="Lawrence Berkeley National Laboratory"/>
            <person name="Haridas S."/>
            <person name="Hensen N."/>
            <person name="Bonometti L."/>
            <person name="Westerberg I."/>
            <person name="Brannstrom I.O."/>
            <person name="Guillou S."/>
            <person name="Cros-Aarteil S."/>
            <person name="Calhoun S."/>
            <person name="Kuo A."/>
            <person name="Mondo S."/>
            <person name="Pangilinan J."/>
            <person name="Riley R."/>
            <person name="LaButti K."/>
            <person name="Andreopoulos B."/>
            <person name="Lipzen A."/>
            <person name="Chen C."/>
            <person name="Yanf M."/>
            <person name="Daum C."/>
            <person name="Ng V."/>
            <person name="Clum A."/>
            <person name="Steindorff A."/>
            <person name="Ohm R."/>
            <person name="Martin F."/>
            <person name="Silar P."/>
            <person name="Natvig D."/>
            <person name="Lalanne C."/>
            <person name="Gautier V."/>
            <person name="Ament-velasquez S.L."/>
            <person name="Kruys A."/>
            <person name="Hutchinson M.I."/>
            <person name="Powell A.J."/>
            <person name="Barry K."/>
            <person name="Miller A.N."/>
            <person name="Grigoriev I.V."/>
            <person name="Debuchy R."/>
            <person name="Gladieux P."/>
            <person name="Thoren M.H."/>
            <person name="Johannesson H."/>
        </authorList>
    </citation>
    <scope>NUCLEOTIDE SEQUENCE</scope>
    <source>
        <strain evidence="2">FGSC 1904</strain>
    </source>
</reference>
<organism evidence="2 3">
    <name type="scientific">Sordaria brevicollis</name>
    <dbReference type="NCBI Taxonomy" id="83679"/>
    <lineage>
        <taxon>Eukaryota</taxon>
        <taxon>Fungi</taxon>
        <taxon>Dikarya</taxon>
        <taxon>Ascomycota</taxon>
        <taxon>Pezizomycotina</taxon>
        <taxon>Sordariomycetes</taxon>
        <taxon>Sordariomycetidae</taxon>
        <taxon>Sordariales</taxon>
        <taxon>Sordariaceae</taxon>
        <taxon>Sordaria</taxon>
    </lineage>
</organism>
<dbReference type="EMBL" id="JAUTDP010000001">
    <property type="protein sequence ID" value="KAK3403087.1"/>
    <property type="molecule type" value="Genomic_DNA"/>
</dbReference>
<sequence>MVNTEMPCFSLVLVLTASRFPAPAMPSCQLLVSPKLPQHPFSSSNPPSSETPVDDPLGGVAPNGNFSTSAAVLASELRTKASSDSRKNSGTVLEGPLLNNASPTFVKPQTVKPQDTVY</sequence>
<gene>
    <name evidence="2" type="ORF">B0T20DRAFT_400018</name>
</gene>
<feature type="region of interest" description="Disordered" evidence="1">
    <location>
        <begin position="78"/>
        <end position="118"/>
    </location>
</feature>
<proteinExistence type="predicted"/>